<evidence type="ECO:0000313" key="5">
    <source>
        <dbReference type="Proteomes" id="UP001500751"/>
    </source>
</evidence>
<evidence type="ECO:0000259" key="3">
    <source>
        <dbReference type="SMART" id="SM00822"/>
    </source>
</evidence>
<dbReference type="Pfam" id="PF00561">
    <property type="entry name" value="Abhydrolase_1"/>
    <property type="match status" value="1"/>
</dbReference>
<dbReference type="InterPro" id="IPR000073">
    <property type="entry name" value="AB_hydrolase_1"/>
</dbReference>
<protein>
    <submittedName>
        <fullName evidence="4">SDR family oxidoreductase</fullName>
    </submittedName>
</protein>
<feature type="domain" description="Ketoreductase" evidence="3">
    <location>
        <begin position="324"/>
        <end position="504"/>
    </location>
</feature>
<organism evidence="4 5">
    <name type="scientific">Catenulispora yoronensis</name>
    <dbReference type="NCBI Taxonomy" id="450799"/>
    <lineage>
        <taxon>Bacteria</taxon>
        <taxon>Bacillati</taxon>
        <taxon>Actinomycetota</taxon>
        <taxon>Actinomycetes</taxon>
        <taxon>Catenulisporales</taxon>
        <taxon>Catenulisporaceae</taxon>
        <taxon>Catenulispora</taxon>
    </lineage>
</organism>
<name>A0ABP5F8C3_9ACTN</name>
<dbReference type="SMART" id="SM00822">
    <property type="entry name" value="PKS_KR"/>
    <property type="match status" value="1"/>
</dbReference>
<dbReference type="InterPro" id="IPR029058">
    <property type="entry name" value="AB_hydrolase_fold"/>
</dbReference>
<gene>
    <name evidence="4" type="ORF">GCM10009839_14710</name>
</gene>
<dbReference type="Proteomes" id="UP001500751">
    <property type="component" value="Unassembled WGS sequence"/>
</dbReference>
<evidence type="ECO:0000256" key="1">
    <source>
        <dbReference type="ARBA" id="ARBA00006484"/>
    </source>
</evidence>
<sequence>MTQDVRTLAVTVEGGKLSVRTYGDPSKPTVLLVHGYPDTQAVWDGVVSELADEFHVVTYDTRGIGASKGPLLKHGYTLDRLADDLYAVADIVAPDQPIHLVGHDWGSIQAWEAVTRADSAQRFLSYTSISGPCLDHAAMWTRSGLRRPTPKAAARSLKQALASWYIVMFHLPVGPRVVWRLGLAKQWPRIIKAIEGTSIETSATLSKDGSRGVLYYRANMLPKMRHPEERPTSVPVQVLTPTGDRFVTPALAAQAPAPWTERLYVRKVSGGHWIVVKKPALIAERIKEFVLSDIATPGGPEPVRSLLRAEARQGTKDRREFEDKLVVITGAGSGIGRATALAFAEKGADIVVADIDAVAAARTVELVELLGARAYLYTVDVASADAMERFAADVKATAGVPDVVVNNAGIGMSGPFLATEVKDWERILGVNVWGVIHGARCFGEMMRERGEGGHIVNLASAAAYTPSRALSAYSTSKAAVLMLSECLRAEFARYGIGVSAICPGFIATNITRTTKFVGQSAEQQERTRQRVTGLYRRRNFGPDKVAERIVDAVRRDRPVVPVALEAKASKAISRLSPALARRMAKIDPTG</sequence>
<comment type="similarity">
    <text evidence="1">Belongs to the short-chain dehydrogenases/reductases (SDR) family.</text>
</comment>
<dbReference type="PRINTS" id="PR00080">
    <property type="entry name" value="SDRFAMILY"/>
</dbReference>
<accession>A0ABP5F8C3</accession>
<dbReference type="CDD" id="cd05233">
    <property type="entry name" value="SDR_c"/>
    <property type="match status" value="1"/>
</dbReference>
<reference evidence="5" key="1">
    <citation type="journal article" date="2019" name="Int. J. Syst. Evol. Microbiol.">
        <title>The Global Catalogue of Microorganisms (GCM) 10K type strain sequencing project: providing services to taxonomists for standard genome sequencing and annotation.</title>
        <authorList>
            <consortium name="The Broad Institute Genomics Platform"/>
            <consortium name="The Broad Institute Genome Sequencing Center for Infectious Disease"/>
            <person name="Wu L."/>
            <person name="Ma J."/>
        </authorList>
    </citation>
    <scope>NUCLEOTIDE SEQUENCE [LARGE SCALE GENOMIC DNA]</scope>
    <source>
        <strain evidence="5">JCM 16014</strain>
    </source>
</reference>
<dbReference type="Gene3D" id="3.40.50.720">
    <property type="entry name" value="NAD(P)-binding Rossmann-like Domain"/>
    <property type="match status" value="1"/>
</dbReference>
<evidence type="ECO:0000256" key="2">
    <source>
        <dbReference type="ARBA" id="ARBA00023002"/>
    </source>
</evidence>
<dbReference type="PRINTS" id="PR00081">
    <property type="entry name" value="GDHRDH"/>
</dbReference>
<dbReference type="InterPro" id="IPR002347">
    <property type="entry name" value="SDR_fam"/>
</dbReference>
<dbReference type="NCBIfam" id="NF004514">
    <property type="entry name" value="PRK05855.1"/>
    <property type="match status" value="1"/>
</dbReference>
<dbReference type="PANTHER" id="PTHR43391">
    <property type="entry name" value="RETINOL DEHYDROGENASE-RELATED"/>
    <property type="match status" value="1"/>
</dbReference>
<dbReference type="InterPro" id="IPR020904">
    <property type="entry name" value="Sc_DH/Rdtase_CS"/>
</dbReference>
<proteinExistence type="inferred from homology"/>
<dbReference type="SUPFAM" id="SSF51735">
    <property type="entry name" value="NAD(P)-binding Rossmann-fold domains"/>
    <property type="match status" value="1"/>
</dbReference>
<dbReference type="Pfam" id="PF00106">
    <property type="entry name" value="adh_short"/>
    <property type="match status" value="1"/>
</dbReference>
<evidence type="ECO:0000313" key="4">
    <source>
        <dbReference type="EMBL" id="GAA2019330.1"/>
    </source>
</evidence>
<dbReference type="InterPro" id="IPR057326">
    <property type="entry name" value="KR_dom"/>
</dbReference>
<dbReference type="PROSITE" id="PS00061">
    <property type="entry name" value="ADH_SHORT"/>
    <property type="match status" value="1"/>
</dbReference>
<dbReference type="PANTHER" id="PTHR43391:SF12">
    <property type="entry name" value="OXIDOREDUCTASE EPHD-RELATED"/>
    <property type="match status" value="1"/>
</dbReference>
<dbReference type="InterPro" id="IPR036291">
    <property type="entry name" value="NAD(P)-bd_dom_sf"/>
</dbReference>
<dbReference type="RefSeq" id="WP_344664743.1">
    <property type="nucleotide sequence ID" value="NZ_BAAAQN010000006.1"/>
</dbReference>
<dbReference type="SUPFAM" id="SSF53474">
    <property type="entry name" value="alpha/beta-Hydrolases"/>
    <property type="match status" value="1"/>
</dbReference>
<keyword evidence="5" id="KW-1185">Reference proteome</keyword>
<comment type="caution">
    <text evidence="4">The sequence shown here is derived from an EMBL/GenBank/DDBJ whole genome shotgun (WGS) entry which is preliminary data.</text>
</comment>
<dbReference type="EMBL" id="BAAAQN010000006">
    <property type="protein sequence ID" value="GAA2019330.1"/>
    <property type="molecule type" value="Genomic_DNA"/>
</dbReference>
<keyword evidence="2" id="KW-0560">Oxidoreductase</keyword>
<dbReference type="Gene3D" id="3.40.50.1820">
    <property type="entry name" value="alpha/beta hydrolase"/>
    <property type="match status" value="1"/>
</dbReference>